<gene>
    <name evidence="3" type="ORF">FHB240107_LOCUS6555</name>
</gene>
<reference evidence="3 4" key="1">
    <citation type="submission" date="2024-08" db="EMBL/GenBank/DDBJ databases">
        <authorList>
            <person name="Paterson S."/>
        </authorList>
    </citation>
    <scope>NUCLEOTIDE SEQUENCE [LARGE SCALE GENOMIC DNA]</scope>
</reference>
<accession>A0ABC9HFG2</accession>
<proteinExistence type="predicted"/>
<protein>
    <recommendedName>
        <fullName evidence="2">Piezo non-specific cation channel cap domain-containing protein</fullName>
    </recommendedName>
</protein>
<dbReference type="PANTHER" id="PTHR47049">
    <property type="entry name" value="PIEZO-TYPE MECHANOSENSITIVE ION CHANNEL HOMOLOG"/>
    <property type="match status" value="1"/>
</dbReference>
<keyword evidence="4" id="KW-1185">Reference proteome</keyword>
<feature type="region of interest" description="Disordered" evidence="1">
    <location>
        <begin position="303"/>
        <end position="360"/>
    </location>
</feature>
<feature type="domain" description="Piezo non-specific cation channel cap" evidence="2">
    <location>
        <begin position="151"/>
        <end position="293"/>
    </location>
</feature>
<dbReference type="Proteomes" id="UP001189180">
    <property type="component" value="Unassembled WGS sequence"/>
</dbReference>
<dbReference type="InterPro" id="IPR031334">
    <property type="entry name" value="Piezo_cap_dom"/>
</dbReference>
<evidence type="ECO:0000313" key="3">
    <source>
        <dbReference type="EMBL" id="CAM0512218.1"/>
    </source>
</evidence>
<dbReference type="AlphaFoldDB" id="A0ABC9HFG2"/>
<feature type="region of interest" description="Disordered" evidence="1">
    <location>
        <begin position="385"/>
        <end position="447"/>
    </location>
</feature>
<feature type="compositionally biased region" description="Basic and acidic residues" evidence="1">
    <location>
        <begin position="436"/>
        <end position="447"/>
    </location>
</feature>
<dbReference type="EMBL" id="CANUEZ050000199">
    <property type="protein sequence ID" value="CAM0512218.1"/>
    <property type="molecule type" value="Genomic_DNA"/>
</dbReference>
<evidence type="ECO:0000256" key="1">
    <source>
        <dbReference type="SAM" id="MobiDB-lite"/>
    </source>
</evidence>
<comment type="caution">
    <text evidence="3">The sequence shown here is derived from an EMBL/GenBank/DDBJ whole genome shotgun (WGS) entry which is preliminary data.</text>
</comment>
<evidence type="ECO:0000313" key="4">
    <source>
        <dbReference type="Proteomes" id="UP001189180"/>
    </source>
</evidence>
<evidence type="ECO:0000259" key="2">
    <source>
        <dbReference type="Pfam" id="PF12166"/>
    </source>
</evidence>
<sequence>MALSSFIGATFDFDPPVLCTFSISFGGFPPIFEITSREGNILRISESVHLDFKRCHEKDKQTLGFLNNFEAKDVRYITIDGFSGNIWTITPPSHSTLREKLADSKSDLLLHFHMRCRRHTKEIQTGQTSVEDIFSRRLGSNEKHQLLRVLNQSTSSWWELKEREGPEPVDPCFEVRRGSVLGSKQRAAAKVLSIVTYNERVSDSLFGKVFSNYGIIGMYAAYIFLANRLLRTIYSNISYVICLEELPRVDRILNLCNEIYLVRENNLLRLEEQLVAKLFFLYRSSETMIKWTRHPKHIIDKFTDKPELSAPPPPPPPTPPPPPPPRDSRSEPNPDEPNNISERRTSHGAGMTETFGENQSGWNQYTDRARFLSSPPVTNPVVRLRARRSIVDSPGDNTEGNETRRRTVRGACGHSRQSRQDAENSYPTSLITRPTDTSRPDTRKPSR</sequence>
<dbReference type="PANTHER" id="PTHR47049:SF2">
    <property type="entry name" value="PIEZO-TYPE MECHANOSENSITIVE ION CHANNEL HOMOLOG"/>
    <property type="match status" value="1"/>
</dbReference>
<feature type="compositionally biased region" description="Pro residues" evidence="1">
    <location>
        <begin position="309"/>
        <end position="325"/>
    </location>
</feature>
<organism evidence="3 4">
    <name type="scientific">Fasciola hepatica</name>
    <name type="common">Liver fluke</name>
    <dbReference type="NCBI Taxonomy" id="6192"/>
    <lineage>
        <taxon>Eukaryota</taxon>
        <taxon>Metazoa</taxon>
        <taxon>Spiralia</taxon>
        <taxon>Lophotrochozoa</taxon>
        <taxon>Platyhelminthes</taxon>
        <taxon>Trematoda</taxon>
        <taxon>Digenea</taxon>
        <taxon>Plagiorchiida</taxon>
        <taxon>Echinostomata</taxon>
        <taxon>Echinostomatoidea</taxon>
        <taxon>Fasciolidae</taxon>
        <taxon>Fasciola</taxon>
    </lineage>
</organism>
<dbReference type="InterPro" id="IPR027272">
    <property type="entry name" value="Piezo"/>
</dbReference>
<name>A0ABC9HFG2_FASHE</name>
<dbReference type="Pfam" id="PF12166">
    <property type="entry name" value="Piezo_cap"/>
    <property type="match status" value="1"/>
</dbReference>